<keyword evidence="1" id="KW-0472">Membrane</keyword>
<keyword evidence="1" id="KW-1133">Transmembrane helix</keyword>
<comment type="caution">
    <text evidence="2">The sequence shown here is derived from an EMBL/GenBank/DDBJ whole genome shotgun (WGS) entry which is preliminary data.</text>
</comment>
<evidence type="ECO:0000313" key="3">
    <source>
        <dbReference type="Proteomes" id="UP001304671"/>
    </source>
</evidence>
<dbReference type="Proteomes" id="UP001304671">
    <property type="component" value="Unassembled WGS sequence"/>
</dbReference>
<evidence type="ECO:0000256" key="1">
    <source>
        <dbReference type="SAM" id="Phobius"/>
    </source>
</evidence>
<gene>
    <name evidence="2" type="ORF">VB264_13960</name>
</gene>
<name>A0ABU5QPA3_9BACT</name>
<dbReference type="EMBL" id="JAYFUL010000022">
    <property type="protein sequence ID" value="MEA5258898.1"/>
    <property type="molecule type" value="Genomic_DNA"/>
</dbReference>
<feature type="transmembrane region" description="Helical" evidence="1">
    <location>
        <begin position="21"/>
        <end position="41"/>
    </location>
</feature>
<organism evidence="2 3">
    <name type="scientific">Arcicella aquatica</name>
    <dbReference type="NCBI Taxonomy" id="217141"/>
    <lineage>
        <taxon>Bacteria</taxon>
        <taxon>Pseudomonadati</taxon>
        <taxon>Bacteroidota</taxon>
        <taxon>Cytophagia</taxon>
        <taxon>Cytophagales</taxon>
        <taxon>Flectobacillaceae</taxon>
        <taxon>Arcicella</taxon>
    </lineage>
</organism>
<keyword evidence="3" id="KW-1185">Reference proteome</keyword>
<feature type="transmembrane region" description="Helical" evidence="1">
    <location>
        <begin position="53"/>
        <end position="73"/>
    </location>
</feature>
<evidence type="ECO:0000313" key="2">
    <source>
        <dbReference type="EMBL" id="MEA5258898.1"/>
    </source>
</evidence>
<protein>
    <submittedName>
        <fullName evidence="2">Uncharacterized protein</fullName>
    </submittedName>
</protein>
<accession>A0ABU5QPA3</accession>
<reference evidence="2 3" key="1">
    <citation type="submission" date="2023-12" db="EMBL/GenBank/DDBJ databases">
        <title>Novel species of the genus Arcicella isolated from rivers.</title>
        <authorList>
            <person name="Lu H."/>
        </authorList>
    </citation>
    <scope>NUCLEOTIDE SEQUENCE [LARGE SCALE GENOMIC DNA]</scope>
    <source>
        <strain evidence="2 3">LMG 21963</strain>
    </source>
</reference>
<sequence>MKTYKIDNSKISEFTKRSNNRVFKIKILAITIVTTMCVLMFSMIRQKDVSAELIYTMLLPLLFTTIIIGLNYLNNKKLTNLVAENLKIIIDENSITKVIDLENDPRLNFLHRFAMKKAKNITSDIYYSKIDFYNIKSIEKKNGDLWVKAINSNAFNGEHIIVVPMEITNFDDLEKEVNNRLK</sequence>
<dbReference type="RefSeq" id="WP_323250332.1">
    <property type="nucleotide sequence ID" value="NZ_JAYFUL010000022.1"/>
</dbReference>
<proteinExistence type="predicted"/>
<keyword evidence="1" id="KW-0812">Transmembrane</keyword>